<dbReference type="Proteomes" id="UP000006427">
    <property type="component" value="Unassembled WGS sequence"/>
</dbReference>
<dbReference type="STRING" id="469381.Dpep_0368"/>
<dbReference type="AlphaFoldDB" id="D2Z3U4"/>
<dbReference type="InterPro" id="IPR010260">
    <property type="entry name" value="AlpA"/>
</dbReference>
<accession>D2Z3U4</accession>
<dbReference type="Pfam" id="PF05930">
    <property type="entry name" value="Phage_AlpA"/>
    <property type="match status" value="1"/>
</dbReference>
<dbReference type="PaxDb" id="469381-Dpep_0368"/>
<dbReference type="RefSeq" id="WP_005659080.1">
    <property type="nucleotide sequence ID" value="NZ_ABTR02000001.1"/>
</dbReference>
<evidence type="ECO:0000313" key="2">
    <source>
        <dbReference type="Proteomes" id="UP000006427"/>
    </source>
</evidence>
<proteinExistence type="predicted"/>
<name>D2Z3U4_9BACT</name>
<keyword evidence="2" id="KW-1185">Reference proteome</keyword>
<organism evidence="1 2">
    <name type="scientific">Dethiosulfovibrio peptidovorans DSM 11002</name>
    <dbReference type="NCBI Taxonomy" id="469381"/>
    <lineage>
        <taxon>Bacteria</taxon>
        <taxon>Thermotogati</taxon>
        <taxon>Synergistota</taxon>
        <taxon>Synergistia</taxon>
        <taxon>Synergistales</taxon>
        <taxon>Dethiosulfovibrionaceae</taxon>
        <taxon>Dethiosulfovibrio</taxon>
    </lineage>
</organism>
<comment type="caution">
    <text evidence="1">The sequence shown here is derived from an EMBL/GenBank/DDBJ whole genome shotgun (WGS) entry which is preliminary data.</text>
</comment>
<gene>
    <name evidence="1" type="ORF">Dpep_0368</name>
</gene>
<reference evidence="1 2" key="1">
    <citation type="journal article" date="2010" name="Stand. Genomic Sci.">
        <title>Permanent draft genome sequence of Dethiosulfovibrio peptidovorans type strain (SEBR 4207).</title>
        <authorList>
            <person name="Labutti K."/>
            <person name="Mayilraj S."/>
            <person name="Clum A."/>
            <person name="Lucas S."/>
            <person name="Glavina Del Rio T."/>
            <person name="Nolan M."/>
            <person name="Tice H."/>
            <person name="Cheng J.F."/>
            <person name="Pitluck S."/>
            <person name="Liolios K."/>
            <person name="Ivanova N."/>
            <person name="Mavromatis K."/>
            <person name="Mikhailova N."/>
            <person name="Pati A."/>
            <person name="Goodwin L."/>
            <person name="Chen A."/>
            <person name="Palaniappan K."/>
            <person name="Land M."/>
            <person name="Hauser L."/>
            <person name="Chang Y.J."/>
            <person name="Jeffries C.D."/>
            <person name="Rohde M."/>
            <person name="Spring S."/>
            <person name="Goker M."/>
            <person name="Woyke T."/>
            <person name="Bristow J."/>
            <person name="Eisen J.A."/>
            <person name="Markowitz V."/>
            <person name="Hugenholtz P."/>
            <person name="Kyrpides N.C."/>
            <person name="Klenk H.P."/>
            <person name="Lapidus A."/>
        </authorList>
    </citation>
    <scope>NUCLEOTIDE SEQUENCE [LARGE SCALE GENOMIC DNA]</scope>
    <source>
        <strain evidence="1 2">DSM 11002</strain>
    </source>
</reference>
<protein>
    <submittedName>
        <fullName evidence="1">Phage transcriptional regulator, AlpA</fullName>
    </submittedName>
</protein>
<evidence type="ECO:0000313" key="1">
    <source>
        <dbReference type="EMBL" id="EFC90400.1"/>
    </source>
</evidence>
<dbReference type="EMBL" id="ABTR02000001">
    <property type="protein sequence ID" value="EFC90400.1"/>
    <property type="molecule type" value="Genomic_DNA"/>
</dbReference>
<dbReference type="OrthoDB" id="8527558at2"/>
<sequence length="113" mass="12499">MFFGDDFQGFCVKLSQGIAPLLAKSTAKLLSPVLEQAVADAVSGIEKGPEPLFLSLEQVLAIFPVGKSTWWDGVKKGDYPAPYRLSDRRVAWDMEELRQLKARLVAEKRCSVA</sequence>